<organism evidence="2 3">
    <name type="scientific">Mugilogobius chulae</name>
    <name type="common">yellowstripe goby</name>
    <dbReference type="NCBI Taxonomy" id="88201"/>
    <lineage>
        <taxon>Eukaryota</taxon>
        <taxon>Metazoa</taxon>
        <taxon>Chordata</taxon>
        <taxon>Craniata</taxon>
        <taxon>Vertebrata</taxon>
        <taxon>Euteleostomi</taxon>
        <taxon>Actinopterygii</taxon>
        <taxon>Neopterygii</taxon>
        <taxon>Teleostei</taxon>
        <taxon>Neoteleostei</taxon>
        <taxon>Acanthomorphata</taxon>
        <taxon>Gobiaria</taxon>
        <taxon>Gobiiformes</taxon>
        <taxon>Gobioidei</taxon>
        <taxon>Gobiidae</taxon>
        <taxon>Gobionellinae</taxon>
        <taxon>Mugilogobius</taxon>
    </lineage>
</organism>
<protein>
    <submittedName>
        <fullName evidence="2">Uncharacterized protein</fullName>
    </submittedName>
</protein>
<accession>A0AAW0N1L8</accession>
<name>A0AAW0N1L8_9GOBI</name>
<feature type="region of interest" description="Disordered" evidence="1">
    <location>
        <begin position="90"/>
        <end position="119"/>
    </location>
</feature>
<feature type="region of interest" description="Disordered" evidence="1">
    <location>
        <begin position="23"/>
        <end position="46"/>
    </location>
</feature>
<evidence type="ECO:0000313" key="3">
    <source>
        <dbReference type="Proteomes" id="UP001460270"/>
    </source>
</evidence>
<dbReference type="EMBL" id="JBBPFD010000021">
    <property type="protein sequence ID" value="KAK7882761.1"/>
    <property type="molecule type" value="Genomic_DNA"/>
</dbReference>
<proteinExistence type="predicted"/>
<evidence type="ECO:0000313" key="2">
    <source>
        <dbReference type="EMBL" id="KAK7882761.1"/>
    </source>
</evidence>
<gene>
    <name evidence="2" type="ORF">WMY93_028935</name>
</gene>
<dbReference type="AlphaFoldDB" id="A0AAW0N1L8"/>
<comment type="caution">
    <text evidence="2">The sequence shown here is derived from an EMBL/GenBank/DDBJ whole genome shotgun (WGS) entry which is preliminary data.</text>
</comment>
<sequence length="119" mass="13043">MQGCQLFTKAWSEISTIRVPLPLHRTEQSSSRCPTAPRAHEAPGAHYLPLPHLRLEQSSSERPLTRADACFAAFKVPGFQAPISSSVAVGARLERSQETGRLGKTRTGFSQKKPGVFSR</sequence>
<dbReference type="Proteomes" id="UP001460270">
    <property type="component" value="Unassembled WGS sequence"/>
</dbReference>
<evidence type="ECO:0000256" key="1">
    <source>
        <dbReference type="SAM" id="MobiDB-lite"/>
    </source>
</evidence>
<reference evidence="3" key="1">
    <citation type="submission" date="2024-04" db="EMBL/GenBank/DDBJ databases">
        <title>Salinicola lusitanus LLJ914,a marine bacterium isolated from the Okinawa Trough.</title>
        <authorList>
            <person name="Li J."/>
        </authorList>
    </citation>
    <scope>NUCLEOTIDE SEQUENCE [LARGE SCALE GENOMIC DNA]</scope>
</reference>
<keyword evidence="3" id="KW-1185">Reference proteome</keyword>